<sequence length="210" mass="24083">MTIPRILWNMGAGLLRRRFSPPTPGLLLIDRPSIWKTRIGAIDTDLNLHLNNASYLTQMESATWFAVGASGILVEILRQRWLFLVVSQAIRYRHPIPPLRPFHIHSTIVYWDADWLYLQHRFVCPATGTLYAQSIVRVMIRLGKATVSPTTMYRTVTKDESRAFTPPAMPDEVRDFLAWERSCAHGMQQFAAPSRATTTPTSFNWPWTTD</sequence>
<name>T0QCA6_SAPDV</name>
<protein>
    <recommendedName>
        <fullName evidence="3">Thioesterase</fullName>
    </recommendedName>
</protein>
<dbReference type="Pfam" id="PF13279">
    <property type="entry name" value="4HBT_2"/>
    <property type="match status" value="1"/>
</dbReference>
<dbReference type="SUPFAM" id="SSF54637">
    <property type="entry name" value="Thioesterase/thiol ester dehydrase-isomerase"/>
    <property type="match status" value="1"/>
</dbReference>
<dbReference type="InterPro" id="IPR029069">
    <property type="entry name" value="HotDog_dom_sf"/>
</dbReference>
<dbReference type="AlphaFoldDB" id="T0QCA6"/>
<dbReference type="OrthoDB" id="265761at2759"/>
<reference evidence="1 2" key="1">
    <citation type="submission" date="2012-04" db="EMBL/GenBank/DDBJ databases">
        <title>The Genome Sequence of Saprolegnia declina VS20.</title>
        <authorList>
            <consortium name="The Broad Institute Genome Sequencing Platform"/>
            <person name="Russ C."/>
            <person name="Nusbaum C."/>
            <person name="Tyler B."/>
            <person name="van West P."/>
            <person name="Dieguez-Uribeondo J."/>
            <person name="de Bruijn I."/>
            <person name="Tripathy S."/>
            <person name="Jiang R."/>
            <person name="Young S.K."/>
            <person name="Zeng Q."/>
            <person name="Gargeya S."/>
            <person name="Fitzgerald M."/>
            <person name="Haas B."/>
            <person name="Abouelleil A."/>
            <person name="Alvarado L."/>
            <person name="Arachchi H.M."/>
            <person name="Berlin A."/>
            <person name="Chapman S.B."/>
            <person name="Goldberg J."/>
            <person name="Griggs A."/>
            <person name="Gujja S."/>
            <person name="Hansen M."/>
            <person name="Howarth C."/>
            <person name="Imamovic A."/>
            <person name="Larimer J."/>
            <person name="McCowen C."/>
            <person name="Montmayeur A."/>
            <person name="Murphy C."/>
            <person name="Neiman D."/>
            <person name="Pearson M."/>
            <person name="Priest M."/>
            <person name="Roberts A."/>
            <person name="Saif S."/>
            <person name="Shea T."/>
            <person name="Sisk P."/>
            <person name="Sykes S."/>
            <person name="Wortman J."/>
            <person name="Nusbaum C."/>
            <person name="Birren B."/>
        </authorList>
    </citation>
    <scope>NUCLEOTIDE SEQUENCE [LARGE SCALE GENOMIC DNA]</scope>
    <source>
        <strain evidence="1 2">VS20</strain>
    </source>
</reference>
<dbReference type="Gene3D" id="3.10.129.10">
    <property type="entry name" value="Hotdog Thioesterase"/>
    <property type="match status" value="1"/>
</dbReference>
<evidence type="ECO:0008006" key="3">
    <source>
        <dbReference type="Google" id="ProtNLM"/>
    </source>
</evidence>
<accession>T0QCA6</accession>
<dbReference type="PANTHER" id="PTHR12475:SF4">
    <property type="entry name" value="PROTEIN THEM6"/>
    <property type="match status" value="1"/>
</dbReference>
<dbReference type="VEuPathDB" id="FungiDB:SDRG_11119"/>
<dbReference type="CDD" id="cd00586">
    <property type="entry name" value="4HBT"/>
    <property type="match status" value="1"/>
</dbReference>
<dbReference type="RefSeq" id="XP_008615367.1">
    <property type="nucleotide sequence ID" value="XM_008617145.1"/>
</dbReference>
<evidence type="ECO:0000313" key="1">
    <source>
        <dbReference type="EMBL" id="EQC31195.1"/>
    </source>
</evidence>
<dbReference type="EMBL" id="JH767170">
    <property type="protein sequence ID" value="EQC31195.1"/>
    <property type="molecule type" value="Genomic_DNA"/>
</dbReference>
<dbReference type="PANTHER" id="PTHR12475">
    <property type="match status" value="1"/>
</dbReference>
<organism evidence="1 2">
    <name type="scientific">Saprolegnia diclina (strain VS20)</name>
    <dbReference type="NCBI Taxonomy" id="1156394"/>
    <lineage>
        <taxon>Eukaryota</taxon>
        <taxon>Sar</taxon>
        <taxon>Stramenopiles</taxon>
        <taxon>Oomycota</taxon>
        <taxon>Saprolegniomycetes</taxon>
        <taxon>Saprolegniales</taxon>
        <taxon>Saprolegniaceae</taxon>
        <taxon>Saprolegnia</taxon>
    </lineage>
</organism>
<dbReference type="InterPro" id="IPR051490">
    <property type="entry name" value="THEM6_lcsJ_thioesterase"/>
</dbReference>
<gene>
    <name evidence="1" type="ORF">SDRG_11119</name>
</gene>
<dbReference type="Proteomes" id="UP000030762">
    <property type="component" value="Unassembled WGS sequence"/>
</dbReference>
<keyword evidence="2" id="KW-1185">Reference proteome</keyword>
<proteinExistence type="predicted"/>
<dbReference type="GeneID" id="19951846"/>
<evidence type="ECO:0000313" key="2">
    <source>
        <dbReference type="Proteomes" id="UP000030762"/>
    </source>
</evidence>